<dbReference type="AlphaFoldDB" id="A0A423VFM5"/>
<evidence type="ECO:0000313" key="2">
    <source>
        <dbReference type="EMBL" id="ROV89717.1"/>
    </source>
</evidence>
<feature type="chain" id="PRO_5019138204" description="Apple domain-containing protein" evidence="1">
    <location>
        <begin position="20"/>
        <end position="325"/>
    </location>
</feature>
<comment type="caution">
    <text evidence="2">The sequence shown here is derived from an EMBL/GenBank/DDBJ whole genome shotgun (WGS) entry which is preliminary data.</text>
</comment>
<name>A0A423VFM5_9PEZI</name>
<gene>
    <name evidence="2" type="ORF">VMCG_10354</name>
</gene>
<dbReference type="STRING" id="356882.A0A423VFM5"/>
<evidence type="ECO:0000313" key="3">
    <source>
        <dbReference type="Proteomes" id="UP000283895"/>
    </source>
</evidence>
<protein>
    <recommendedName>
        <fullName evidence="4">Apple domain-containing protein</fullName>
    </recommendedName>
</protein>
<dbReference type="Proteomes" id="UP000283895">
    <property type="component" value="Unassembled WGS sequence"/>
</dbReference>
<organism evidence="2 3">
    <name type="scientific">Cytospora schulzeri</name>
    <dbReference type="NCBI Taxonomy" id="448051"/>
    <lineage>
        <taxon>Eukaryota</taxon>
        <taxon>Fungi</taxon>
        <taxon>Dikarya</taxon>
        <taxon>Ascomycota</taxon>
        <taxon>Pezizomycotina</taxon>
        <taxon>Sordariomycetes</taxon>
        <taxon>Sordariomycetidae</taxon>
        <taxon>Diaporthales</taxon>
        <taxon>Cytosporaceae</taxon>
        <taxon>Cytospora</taxon>
    </lineage>
</organism>
<evidence type="ECO:0008006" key="4">
    <source>
        <dbReference type="Google" id="ProtNLM"/>
    </source>
</evidence>
<feature type="signal peptide" evidence="1">
    <location>
        <begin position="1"/>
        <end position="19"/>
    </location>
</feature>
<accession>A0A423VFM5</accession>
<dbReference type="OrthoDB" id="5241463at2759"/>
<dbReference type="EMBL" id="LKEA01000068">
    <property type="protein sequence ID" value="ROV89717.1"/>
    <property type="molecule type" value="Genomic_DNA"/>
</dbReference>
<keyword evidence="1" id="KW-0732">Signal</keyword>
<evidence type="ECO:0000256" key="1">
    <source>
        <dbReference type="SAM" id="SignalP"/>
    </source>
</evidence>
<sequence length="325" mass="33654">MISLEPFLLGAALVTIASAAAIDAPRRNNTECYTIWEDGYRDYVPTYYETYIRESTSRLYMTSAPVVVVTSTGATSTVTATISTTVNTGDGTSTVPASVGFTPLASVVAAAGGAFIAAKHAVQAQVTAAPRKARVNALSRLMDCRYYEDCYPYEVNCVVHVRSVVTTTEIIEAGQPVTSTVVPASATATITVTTTNTLTGSVAPIATIFQVCQANNVIPYFSPTAAWADAQFNGNLGVSAGTDGTDCCQKCALMGASCQASAYTESVIGGSCAYFLSGGGNPTCIATTVAGIAEYQPGTNTNTYHFSNSNCGQLAVQALGSTLST</sequence>
<proteinExistence type="predicted"/>
<keyword evidence="3" id="KW-1185">Reference proteome</keyword>
<reference evidence="2 3" key="1">
    <citation type="submission" date="2015-09" db="EMBL/GenBank/DDBJ databases">
        <title>Host preference determinants of Valsa canker pathogens revealed by comparative genomics.</title>
        <authorList>
            <person name="Yin Z."/>
            <person name="Huang L."/>
        </authorList>
    </citation>
    <scope>NUCLEOTIDE SEQUENCE [LARGE SCALE GENOMIC DNA]</scope>
    <source>
        <strain evidence="2 3">03-1</strain>
    </source>
</reference>